<dbReference type="PANTHER" id="PTHR31915:SF6">
    <property type="entry name" value="SKICH DOMAIN-CONTAINING PROTEIN"/>
    <property type="match status" value="1"/>
</dbReference>
<keyword evidence="1" id="KW-0175">Coiled coil</keyword>
<evidence type="ECO:0000256" key="2">
    <source>
        <dbReference type="SAM" id="MobiDB-lite"/>
    </source>
</evidence>
<evidence type="ECO:0000256" key="1">
    <source>
        <dbReference type="SAM" id="Coils"/>
    </source>
</evidence>
<protein>
    <submittedName>
        <fullName evidence="3">Uncharacterized protein</fullName>
    </submittedName>
</protein>
<dbReference type="Proteomes" id="UP001174691">
    <property type="component" value="Unassembled WGS sequence"/>
</dbReference>
<sequence>MPSKRDREEDEALVRGGFGVETLTGGRSVTMETLMEEMSEMKTKIDGYVKTVAEQSKEIEEKNSRFIQQAVEIAQKNSRMEKQNSHIKELNNRLTQQEGVVAEKEKLMAEITRKHQILEEQLKQQQQQPEALADLQKKFADEEKQHTLLKKNHTALQQILQIQVNKIKELSQQAGNSPTQSQEQSQVQQLTNELAARDGHLKAASDRIAELERALASAPAQAPTCGHNPEDFVEKWKYLRQRELAQKEIGKRLDRIKELEENTHKLNRVLLEKKAKVEECETRIDSLDDEVRDLQHTIGELEDDNEHLRCTISDQQGRIVEINDSFDLEKVKFQQDLTWYRQSTVSRGDFDRAINERDVVVTERDHLAEQINQHNCGEKDGKINELERQVAELKNSISQAEKYCQEKIQGYETQVQEYQAEIPGHQTNLQQTCDLASTKFSELDGQIATLSAEVVSRHEKIVGLTTQLDKQKAENGRLQEQIRILGQAAQNRVQGELGNSTQFKQLYEHYHQQATALQEDVRQLHLKLEDYEAQARAHVCHPVAADTIVPAPALALPLSFSDIRVESTAPIDPSADPEYEAAYAVLIAAAEKWSCSDKEDVADAPATATEAININPSTSTLASSSSLLSTPPSFPPAAPHLSAPPSSPPSPPRQYDPREDVPDINSWWWFGEDHFKASRQPVTFEFRRTIPYCNNCRTRRALRLVDGEWKVPRDFHQKKACAGHYRPFDRFCRVEDCPDCIEADSPGPDPQDELPEELRVRHRCRGYACPPLHDEIQQRARWVLAEERRYQQEKAEAVQRHHDNLRKYREVYGRSWPASKVEQ</sequence>
<feature type="coiled-coil region" evidence="1">
    <location>
        <begin position="461"/>
        <end position="488"/>
    </location>
</feature>
<dbReference type="EMBL" id="JANBVN010000020">
    <property type="protein sequence ID" value="KAJ9161605.1"/>
    <property type="molecule type" value="Genomic_DNA"/>
</dbReference>
<evidence type="ECO:0000313" key="3">
    <source>
        <dbReference type="EMBL" id="KAJ9161605.1"/>
    </source>
</evidence>
<gene>
    <name evidence="3" type="ORF">NKR19_g2033</name>
</gene>
<name>A0AA38SB79_9PEZI</name>
<feature type="coiled-coil region" evidence="1">
    <location>
        <begin position="376"/>
        <end position="403"/>
    </location>
</feature>
<dbReference type="AlphaFoldDB" id="A0AA38SB79"/>
<feature type="region of interest" description="Disordered" evidence="2">
    <location>
        <begin position="622"/>
        <end position="658"/>
    </location>
</feature>
<feature type="compositionally biased region" description="Low complexity" evidence="2">
    <location>
        <begin position="180"/>
        <end position="189"/>
    </location>
</feature>
<feature type="coiled-coil region" evidence="1">
    <location>
        <begin position="201"/>
        <end position="311"/>
    </location>
</feature>
<dbReference type="InterPro" id="IPR051002">
    <property type="entry name" value="UBA_autophagy_assoc_protein"/>
</dbReference>
<reference evidence="3" key="1">
    <citation type="submission" date="2022-07" db="EMBL/GenBank/DDBJ databases">
        <title>Fungi with potential for degradation of polypropylene.</title>
        <authorList>
            <person name="Gostincar C."/>
        </authorList>
    </citation>
    <scope>NUCLEOTIDE SEQUENCE</scope>
    <source>
        <strain evidence="3">EXF-13287</strain>
    </source>
</reference>
<dbReference type="PANTHER" id="PTHR31915">
    <property type="entry name" value="SKICH DOMAIN-CONTAINING PROTEIN"/>
    <property type="match status" value="1"/>
</dbReference>
<feature type="region of interest" description="Disordered" evidence="2">
    <location>
        <begin position="171"/>
        <end position="190"/>
    </location>
</feature>
<evidence type="ECO:0000313" key="4">
    <source>
        <dbReference type="Proteomes" id="UP001174691"/>
    </source>
</evidence>
<accession>A0AA38SB79</accession>
<organism evidence="3 4">
    <name type="scientific">Coniochaeta hoffmannii</name>
    <dbReference type="NCBI Taxonomy" id="91930"/>
    <lineage>
        <taxon>Eukaryota</taxon>
        <taxon>Fungi</taxon>
        <taxon>Dikarya</taxon>
        <taxon>Ascomycota</taxon>
        <taxon>Pezizomycotina</taxon>
        <taxon>Sordariomycetes</taxon>
        <taxon>Sordariomycetidae</taxon>
        <taxon>Coniochaetales</taxon>
        <taxon>Coniochaetaceae</taxon>
        <taxon>Coniochaeta</taxon>
    </lineage>
</organism>
<keyword evidence="4" id="KW-1185">Reference proteome</keyword>
<comment type="caution">
    <text evidence="3">The sequence shown here is derived from an EMBL/GenBank/DDBJ whole genome shotgun (WGS) entry which is preliminary data.</text>
</comment>
<proteinExistence type="predicted"/>
<feature type="coiled-coil region" evidence="1">
    <location>
        <begin position="31"/>
        <end position="152"/>
    </location>
</feature>
<feature type="compositionally biased region" description="Low complexity" evidence="2">
    <location>
        <begin position="622"/>
        <end position="631"/>
    </location>
</feature>
<feature type="compositionally biased region" description="Pro residues" evidence="2">
    <location>
        <begin position="645"/>
        <end position="654"/>
    </location>
</feature>
<dbReference type="Gene3D" id="1.10.287.1490">
    <property type="match status" value="1"/>
</dbReference>